<dbReference type="Proteomes" id="UP000335636">
    <property type="component" value="Unassembled WGS sequence"/>
</dbReference>
<sequence length="190" mass="21254">MEDDYEPELLLMPSNQPVNQPILAAAQSLHREATKWSSKGNDIIAAAKRMALLMAEMSRLVRGGSGTKRALIQCAKDIAKASDEVTRLAKEVAKQCTDKRIRTNLLQVCERIPTISTQLKILSTVKATMLGRTNISDEESEQATEMLVHNAQNLMQSVKETVREAEAASIKIRTDAGFTLRWVRKTPWYQ</sequence>
<keyword evidence="8" id="KW-0963">Cytoplasm</keyword>
<evidence type="ECO:0000256" key="2">
    <source>
        <dbReference type="ARBA" id="ARBA00004245"/>
    </source>
</evidence>
<evidence type="ECO:0000256" key="11">
    <source>
        <dbReference type="ARBA" id="ARBA00022949"/>
    </source>
</evidence>
<comment type="subcellular location">
    <subcellularLocation>
        <location evidence="4">Cell junction</location>
        <location evidence="4">Adherens junction</location>
    </subcellularLocation>
    <subcellularLocation>
        <location evidence="3">Cell membrane</location>
        <location evidence="3">Sarcolemma</location>
        <topology evidence="3">Peripheral membrane protein</topology>
        <orientation evidence="3">Cytoplasmic side</orientation>
    </subcellularLocation>
    <subcellularLocation>
        <location evidence="1">Cell projection</location>
        <location evidence="1">Podosome</location>
    </subcellularLocation>
    <subcellularLocation>
        <location evidence="2">Cytoplasm</location>
        <location evidence="2">Cytoskeleton</location>
    </subcellularLocation>
</comment>
<keyword evidence="11" id="KW-0965">Cell junction</keyword>
<comment type="similarity">
    <text evidence="5">Belongs to the vinculin/alpha-catenin family.</text>
</comment>
<reference evidence="17 18" key="1">
    <citation type="submission" date="2019-04" db="EMBL/GenBank/DDBJ databases">
        <authorList>
            <person name="Alioto T."/>
            <person name="Alioto T."/>
        </authorList>
    </citation>
    <scope>NUCLEOTIDE SEQUENCE [LARGE SCALE GENOMIC DNA]</scope>
</reference>
<dbReference type="EMBL" id="WJEC01007866">
    <property type="protein sequence ID" value="KAF7466015.1"/>
    <property type="molecule type" value="Genomic_DNA"/>
</dbReference>
<accession>A0A5E4BV07</accession>
<name>A0A5E4BV07_MARMO</name>
<evidence type="ECO:0000256" key="9">
    <source>
        <dbReference type="ARBA" id="ARBA00022737"/>
    </source>
</evidence>
<evidence type="ECO:0000256" key="14">
    <source>
        <dbReference type="ARBA" id="ARBA00023212"/>
    </source>
</evidence>
<organism evidence="17 18">
    <name type="scientific">Marmota monax</name>
    <name type="common">Woodchuck</name>
    <dbReference type="NCBI Taxonomy" id="9995"/>
    <lineage>
        <taxon>Eukaryota</taxon>
        <taxon>Metazoa</taxon>
        <taxon>Chordata</taxon>
        <taxon>Craniata</taxon>
        <taxon>Vertebrata</taxon>
        <taxon>Euteleostomi</taxon>
        <taxon>Mammalia</taxon>
        <taxon>Eutheria</taxon>
        <taxon>Euarchontoglires</taxon>
        <taxon>Glires</taxon>
        <taxon>Rodentia</taxon>
        <taxon>Sciuromorpha</taxon>
        <taxon>Sciuridae</taxon>
        <taxon>Xerinae</taxon>
        <taxon>Marmotini</taxon>
        <taxon>Marmota</taxon>
    </lineage>
</organism>
<dbReference type="Gene3D" id="1.20.120.230">
    <property type="entry name" value="Alpha-catenin/vinculin-like"/>
    <property type="match status" value="1"/>
</dbReference>
<keyword evidence="12" id="KW-0472">Membrane</keyword>
<dbReference type="GO" id="GO:0042383">
    <property type="term" value="C:sarcolemma"/>
    <property type="evidence" value="ECO:0007669"/>
    <property type="project" value="UniProtKB-SubCell"/>
</dbReference>
<gene>
    <name evidence="16" type="ORF">GHT09_003248</name>
    <name evidence="17" type="ORF">MONAX_5E024837</name>
</gene>
<keyword evidence="18" id="KW-1185">Reference proteome</keyword>
<evidence type="ECO:0000256" key="10">
    <source>
        <dbReference type="ARBA" id="ARBA00022889"/>
    </source>
</evidence>
<keyword evidence="14" id="KW-0206">Cytoskeleton</keyword>
<evidence type="ECO:0000313" key="17">
    <source>
        <dbReference type="EMBL" id="VTJ73156.1"/>
    </source>
</evidence>
<dbReference type="GO" id="GO:0007155">
    <property type="term" value="P:cell adhesion"/>
    <property type="evidence" value="ECO:0007669"/>
    <property type="project" value="UniProtKB-KW"/>
</dbReference>
<dbReference type="GO" id="GO:0051015">
    <property type="term" value="F:actin filament binding"/>
    <property type="evidence" value="ECO:0007669"/>
    <property type="project" value="InterPro"/>
</dbReference>
<reference evidence="16" key="2">
    <citation type="submission" date="2020-08" db="EMBL/GenBank/DDBJ databases">
        <authorList>
            <person name="Shumante A."/>
            <person name="Zimin A.V."/>
            <person name="Puiu D."/>
            <person name="Salzberg S.L."/>
        </authorList>
    </citation>
    <scope>NUCLEOTIDE SEQUENCE</scope>
    <source>
        <strain evidence="16">WC2-LM</strain>
        <tissue evidence="16">Liver</tissue>
    </source>
</reference>
<dbReference type="PANTHER" id="PTHR46180">
    <property type="entry name" value="VINCULIN"/>
    <property type="match status" value="1"/>
</dbReference>
<evidence type="ECO:0000256" key="1">
    <source>
        <dbReference type="ARBA" id="ARBA00004188"/>
    </source>
</evidence>
<dbReference type="InterPro" id="IPR036723">
    <property type="entry name" value="Alpha-catenin/vinculin-like_sf"/>
</dbReference>
<protein>
    <recommendedName>
        <fullName evidence="6">Vinculin</fullName>
    </recommendedName>
    <alternativeName>
        <fullName evidence="15">Metavinculin</fullName>
    </alternativeName>
</protein>
<dbReference type="EMBL" id="CABDUW010000663">
    <property type="protein sequence ID" value="VTJ73156.1"/>
    <property type="molecule type" value="Genomic_DNA"/>
</dbReference>
<dbReference type="InterPro" id="IPR017997">
    <property type="entry name" value="Vinculin"/>
</dbReference>
<evidence type="ECO:0000256" key="6">
    <source>
        <dbReference type="ARBA" id="ARBA00014125"/>
    </source>
</evidence>
<evidence type="ECO:0000256" key="4">
    <source>
        <dbReference type="ARBA" id="ARBA00004536"/>
    </source>
</evidence>
<evidence type="ECO:0000256" key="13">
    <source>
        <dbReference type="ARBA" id="ARBA00023203"/>
    </source>
</evidence>
<evidence type="ECO:0000256" key="12">
    <source>
        <dbReference type="ARBA" id="ARBA00023136"/>
    </source>
</evidence>
<dbReference type="PRINTS" id="PR00806">
    <property type="entry name" value="VINCULIN"/>
</dbReference>
<keyword evidence="9" id="KW-0677">Repeat</keyword>
<evidence type="ECO:0000313" key="16">
    <source>
        <dbReference type="EMBL" id="KAF7466015.1"/>
    </source>
</evidence>
<keyword evidence="7" id="KW-1003">Cell membrane</keyword>
<dbReference type="Proteomes" id="UP000662637">
    <property type="component" value="Unassembled WGS sequence"/>
</dbReference>
<evidence type="ECO:0000256" key="7">
    <source>
        <dbReference type="ARBA" id="ARBA00022475"/>
    </source>
</evidence>
<dbReference type="InterPro" id="IPR006077">
    <property type="entry name" value="Vinculin/catenin"/>
</dbReference>
<evidence type="ECO:0000256" key="5">
    <source>
        <dbReference type="ARBA" id="ARBA00008376"/>
    </source>
</evidence>
<evidence type="ECO:0000256" key="3">
    <source>
        <dbReference type="ARBA" id="ARBA00004278"/>
    </source>
</evidence>
<dbReference type="FunFam" id="1.20.120.230:FF:000010">
    <property type="entry name" value="Vinculin a"/>
    <property type="match status" value="1"/>
</dbReference>
<keyword evidence="13" id="KW-0009">Actin-binding</keyword>
<evidence type="ECO:0000256" key="8">
    <source>
        <dbReference type="ARBA" id="ARBA00022490"/>
    </source>
</evidence>
<keyword evidence="10" id="KW-0130">Cell adhesion</keyword>
<dbReference type="AlphaFoldDB" id="A0A5E4BV07"/>
<dbReference type="Pfam" id="PF01044">
    <property type="entry name" value="Vinculin"/>
    <property type="match status" value="1"/>
</dbReference>
<evidence type="ECO:0000313" key="18">
    <source>
        <dbReference type="Proteomes" id="UP000335636"/>
    </source>
</evidence>
<dbReference type="GO" id="GO:0005912">
    <property type="term" value="C:adherens junction"/>
    <property type="evidence" value="ECO:0007669"/>
    <property type="project" value="UniProtKB-SubCell"/>
</dbReference>
<dbReference type="GO" id="GO:0002102">
    <property type="term" value="C:podosome"/>
    <property type="evidence" value="ECO:0007669"/>
    <property type="project" value="UniProtKB-SubCell"/>
</dbReference>
<evidence type="ECO:0000256" key="15">
    <source>
        <dbReference type="ARBA" id="ARBA00033411"/>
    </source>
</evidence>
<dbReference type="SUPFAM" id="SSF47220">
    <property type="entry name" value="alpha-catenin/vinculin-like"/>
    <property type="match status" value="1"/>
</dbReference>
<proteinExistence type="inferred from homology"/>